<keyword evidence="1" id="KW-0539">Nucleus</keyword>
<dbReference type="Proteomes" id="UP001251528">
    <property type="component" value="Unassembled WGS sequence"/>
</dbReference>
<organism evidence="4 5">
    <name type="scientific">Conoideocrella luteorostrata</name>
    <dbReference type="NCBI Taxonomy" id="1105319"/>
    <lineage>
        <taxon>Eukaryota</taxon>
        <taxon>Fungi</taxon>
        <taxon>Dikarya</taxon>
        <taxon>Ascomycota</taxon>
        <taxon>Pezizomycotina</taxon>
        <taxon>Sordariomycetes</taxon>
        <taxon>Hypocreomycetidae</taxon>
        <taxon>Hypocreales</taxon>
        <taxon>Clavicipitaceae</taxon>
        <taxon>Conoideocrella</taxon>
    </lineage>
</organism>
<sequence>MVQRSRGCLRCRQRRVKCDQARPSCLRCLTRHELCVGYRDEADLIFQHETEKVVLKNKHDSSSATPSPSTRSRRSQSLSIPRIDASESPPDFLFTAPKPSPALSSHELDTTRDVAVAAFFDKYVLYPCAETSSPGFLEHLPCLFRDVDVNVQGRSALRWAIQAAGFADHSRTKGAVESGALAAVALECYGNALVALGESLGTGGKEPDDYDLNCVVVLDIFESLFLPESAVTGSHAQGMAHLLRLRGQEQFYDARSWGLFQLAHHRIQKQQLAKRLQPLPESKPWLDSLDQARPFIRLEKQALGISTLCHQANQILGELTSPDKAHHSLVLRLVREMHTLEEQATTWRQGPEWSFKTLAAAEIAGYRHMVDGLPHTVQVHRDVWLAYEWNYHRTARILLHQQLLACLRAVKVDVAADSLHAGSAEVMAWEETSMATVRALADEVLSTVAQSFGDVDHLGRWIGQSSGGDAPKCQAIGAYLLLWPAKIIKSPDGAATPIQQRAAQAVFHRIRECTGMKRTLGSLSDI</sequence>
<dbReference type="PANTHER" id="PTHR38791">
    <property type="entry name" value="ZN(II)2CYS6 TRANSCRIPTION FACTOR (EUROFUNG)-RELATED-RELATED"/>
    <property type="match status" value="1"/>
</dbReference>
<dbReference type="EMBL" id="JASWJB010000277">
    <property type="protein sequence ID" value="KAK2592251.1"/>
    <property type="molecule type" value="Genomic_DNA"/>
</dbReference>
<dbReference type="PROSITE" id="PS00463">
    <property type="entry name" value="ZN2_CY6_FUNGAL_1"/>
    <property type="match status" value="1"/>
</dbReference>
<dbReference type="Gene3D" id="4.10.240.10">
    <property type="entry name" value="Zn(2)-C6 fungal-type DNA-binding domain"/>
    <property type="match status" value="1"/>
</dbReference>
<dbReference type="SUPFAM" id="SSF57701">
    <property type="entry name" value="Zn2/Cys6 DNA-binding domain"/>
    <property type="match status" value="1"/>
</dbReference>
<gene>
    <name evidence="4" type="ORF">QQS21_010038</name>
</gene>
<reference evidence="4" key="1">
    <citation type="submission" date="2023-06" db="EMBL/GenBank/DDBJ databases">
        <title>Conoideocrella luteorostrata (Hypocreales: Clavicipitaceae), a potential biocontrol fungus for elongate hemlock scale in United States Christmas tree production areas.</title>
        <authorList>
            <person name="Barrett H."/>
            <person name="Lovett B."/>
            <person name="Macias A.M."/>
            <person name="Stajich J.E."/>
            <person name="Kasson M.T."/>
        </authorList>
    </citation>
    <scope>NUCLEOTIDE SEQUENCE</scope>
    <source>
        <strain evidence="4">ARSEF 14590</strain>
    </source>
</reference>
<evidence type="ECO:0000313" key="5">
    <source>
        <dbReference type="Proteomes" id="UP001251528"/>
    </source>
</evidence>
<feature type="compositionally biased region" description="Low complexity" evidence="2">
    <location>
        <begin position="62"/>
        <end position="79"/>
    </location>
</feature>
<feature type="domain" description="Zn(2)-C6 fungal-type" evidence="3">
    <location>
        <begin position="7"/>
        <end position="36"/>
    </location>
</feature>
<accession>A0AAJ0CK93</accession>
<comment type="caution">
    <text evidence="4">The sequence shown here is derived from an EMBL/GenBank/DDBJ whole genome shotgun (WGS) entry which is preliminary data.</text>
</comment>
<dbReference type="InterPro" id="IPR001138">
    <property type="entry name" value="Zn2Cys6_DnaBD"/>
</dbReference>
<dbReference type="GO" id="GO:0000981">
    <property type="term" value="F:DNA-binding transcription factor activity, RNA polymerase II-specific"/>
    <property type="evidence" value="ECO:0007669"/>
    <property type="project" value="InterPro"/>
</dbReference>
<keyword evidence="5" id="KW-1185">Reference proteome</keyword>
<dbReference type="InterPro" id="IPR036864">
    <property type="entry name" value="Zn2-C6_fun-type_DNA-bd_sf"/>
</dbReference>
<dbReference type="InterPro" id="IPR053175">
    <property type="entry name" value="DHMBA_Reg_Transcription_Factor"/>
</dbReference>
<dbReference type="AlphaFoldDB" id="A0AAJ0CK93"/>
<evidence type="ECO:0000256" key="2">
    <source>
        <dbReference type="SAM" id="MobiDB-lite"/>
    </source>
</evidence>
<dbReference type="SMART" id="SM00066">
    <property type="entry name" value="GAL4"/>
    <property type="match status" value="1"/>
</dbReference>
<dbReference type="CDD" id="cd00067">
    <property type="entry name" value="GAL4"/>
    <property type="match status" value="1"/>
</dbReference>
<dbReference type="GO" id="GO:0008270">
    <property type="term" value="F:zinc ion binding"/>
    <property type="evidence" value="ECO:0007669"/>
    <property type="project" value="InterPro"/>
</dbReference>
<proteinExistence type="predicted"/>
<name>A0AAJ0CK93_9HYPO</name>
<protein>
    <recommendedName>
        <fullName evidence="3">Zn(2)-C6 fungal-type domain-containing protein</fullName>
    </recommendedName>
</protein>
<evidence type="ECO:0000259" key="3">
    <source>
        <dbReference type="PROSITE" id="PS50048"/>
    </source>
</evidence>
<dbReference type="Pfam" id="PF00172">
    <property type="entry name" value="Zn_clus"/>
    <property type="match status" value="1"/>
</dbReference>
<dbReference type="PROSITE" id="PS50048">
    <property type="entry name" value="ZN2_CY6_FUNGAL_2"/>
    <property type="match status" value="1"/>
</dbReference>
<evidence type="ECO:0000313" key="4">
    <source>
        <dbReference type="EMBL" id="KAK2592251.1"/>
    </source>
</evidence>
<feature type="region of interest" description="Disordered" evidence="2">
    <location>
        <begin position="56"/>
        <end position="92"/>
    </location>
</feature>
<evidence type="ECO:0000256" key="1">
    <source>
        <dbReference type="ARBA" id="ARBA00023242"/>
    </source>
</evidence>